<gene>
    <name evidence="1" type="ORF">QC762_0060680</name>
</gene>
<proteinExistence type="predicted"/>
<comment type="caution">
    <text evidence="1">The sequence shown here is derived from an EMBL/GenBank/DDBJ whole genome shotgun (WGS) entry which is preliminary data.</text>
</comment>
<dbReference type="GeneID" id="87903240"/>
<organism evidence="1 2">
    <name type="scientific">Podospora pseudocomata</name>
    <dbReference type="NCBI Taxonomy" id="2093779"/>
    <lineage>
        <taxon>Eukaryota</taxon>
        <taxon>Fungi</taxon>
        <taxon>Dikarya</taxon>
        <taxon>Ascomycota</taxon>
        <taxon>Pezizomycotina</taxon>
        <taxon>Sordariomycetes</taxon>
        <taxon>Sordariomycetidae</taxon>
        <taxon>Sordariales</taxon>
        <taxon>Podosporaceae</taxon>
        <taxon>Podospora</taxon>
    </lineage>
</organism>
<name>A0ABR0GLD4_9PEZI</name>
<protein>
    <submittedName>
        <fullName evidence="1">Uncharacterized protein</fullName>
    </submittedName>
</protein>
<keyword evidence="2" id="KW-1185">Reference proteome</keyword>
<accession>A0ABR0GLD4</accession>
<reference evidence="1 2" key="1">
    <citation type="journal article" date="2023" name="bioRxiv">
        <title>High-quality genome assemblies of four members of thePodospora anserinaspecies complex.</title>
        <authorList>
            <person name="Ament-Velasquez S.L."/>
            <person name="Vogan A.A."/>
            <person name="Wallerman O."/>
            <person name="Hartmann F."/>
            <person name="Gautier V."/>
            <person name="Silar P."/>
            <person name="Giraud T."/>
            <person name="Johannesson H."/>
        </authorList>
    </citation>
    <scope>NUCLEOTIDE SEQUENCE [LARGE SCALE GENOMIC DNA]</scope>
    <source>
        <strain evidence="1 2">CBS 415.72m</strain>
    </source>
</reference>
<evidence type="ECO:0000313" key="1">
    <source>
        <dbReference type="EMBL" id="KAK4656467.1"/>
    </source>
</evidence>
<dbReference type="EMBL" id="JAFFHA010000005">
    <property type="protein sequence ID" value="KAK4656467.1"/>
    <property type="molecule type" value="Genomic_DNA"/>
</dbReference>
<dbReference type="RefSeq" id="XP_062745442.1">
    <property type="nucleotide sequence ID" value="XM_062883598.1"/>
</dbReference>
<sequence length="140" mass="15032">MIRDTSAIDRFQQLYLRQNPAGPSCTEQLPCDKCDVLGSACTKGRFNNGNKASKKLQLEVGGNLVRAFLRHEWLLAGPGAVAALQGLFCLAVSTGASTYTFIPSIKYDQSGDVIQPSQVPSLNPKTEVTSELAVATNMGR</sequence>
<dbReference type="Proteomes" id="UP001323405">
    <property type="component" value="Unassembled WGS sequence"/>
</dbReference>
<evidence type="ECO:0000313" key="2">
    <source>
        <dbReference type="Proteomes" id="UP001323405"/>
    </source>
</evidence>